<evidence type="ECO:0000256" key="1">
    <source>
        <dbReference type="ARBA" id="ARBA00025788"/>
    </source>
</evidence>
<dbReference type="Proteomes" id="UP000309038">
    <property type="component" value="Unassembled WGS sequence"/>
</dbReference>
<accession>A0A4S4KKT4</accession>
<dbReference type="Pfam" id="PF06201">
    <property type="entry name" value="PITH"/>
    <property type="match status" value="1"/>
</dbReference>
<name>A0A4S4KKT4_9APHY</name>
<organism evidence="3 4">
    <name type="scientific">Hermanssonia centrifuga</name>
    <dbReference type="NCBI Taxonomy" id="98765"/>
    <lineage>
        <taxon>Eukaryota</taxon>
        <taxon>Fungi</taxon>
        <taxon>Dikarya</taxon>
        <taxon>Basidiomycota</taxon>
        <taxon>Agaricomycotina</taxon>
        <taxon>Agaricomycetes</taxon>
        <taxon>Polyporales</taxon>
        <taxon>Meruliaceae</taxon>
        <taxon>Hermanssonia</taxon>
    </lineage>
</organism>
<dbReference type="PANTHER" id="PTHR12175">
    <property type="entry name" value="AD039 HT014 THIOREDOXIN FAMILY TRP26"/>
    <property type="match status" value="1"/>
</dbReference>
<proteinExistence type="inferred from homology"/>
<evidence type="ECO:0000259" key="2">
    <source>
        <dbReference type="PROSITE" id="PS51532"/>
    </source>
</evidence>
<dbReference type="Gene3D" id="2.60.120.470">
    <property type="entry name" value="PITH domain"/>
    <property type="match status" value="1"/>
</dbReference>
<reference evidence="3 4" key="1">
    <citation type="submission" date="2019-02" db="EMBL/GenBank/DDBJ databases">
        <title>Genome sequencing of the rare red list fungi Phlebia centrifuga.</title>
        <authorList>
            <person name="Buettner E."/>
            <person name="Kellner H."/>
        </authorList>
    </citation>
    <scope>NUCLEOTIDE SEQUENCE [LARGE SCALE GENOMIC DNA]</scope>
    <source>
        <strain evidence="3 4">DSM 108282</strain>
    </source>
</reference>
<dbReference type="InterPro" id="IPR037047">
    <property type="entry name" value="PITH_dom_sf"/>
</dbReference>
<keyword evidence="4" id="KW-1185">Reference proteome</keyword>
<dbReference type="InterPro" id="IPR010400">
    <property type="entry name" value="PITH_dom"/>
</dbReference>
<dbReference type="SUPFAM" id="SSF49785">
    <property type="entry name" value="Galactose-binding domain-like"/>
    <property type="match status" value="1"/>
</dbReference>
<gene>
    <name evidence="3" type="ORF">EW026_g3232</name>
</gene>
<dbReference type="EMBL" id="SGPJ01000094">
    <property type="protein sequence ID" value="THG99051.1"/>
    <property type="molecule type" value="Genomic_DNA"/>
</dbReference>
<evidence type="ECO:0000313" key="4">
    <source>
        <dbReference type="Proteomes" id="UP000309038"/>
    </source>
</evidence>
<dbReference type="InterPro" id="IPR045099">
    <property type="entry name" value="PITH1-like"/>
</dbReference>
<sequence>MDETLETSLLEVLDSSQLNCLNENDDHTLKHILASKKLNSSSSYLLSDVDEQLLVNIPFNQSVRIRSIVIKSSVAAQRPRLIKLFINRPSLGFDDVQDSQEPDAAQVLELTEEQVLEGKRIPLRFVRFQNVGSLHIFVASNGGDDETRIDGIDVFGIPALGGTKDLSGLRKEED</sequence>
<dbReference type="PROSITE" id="PS51532">
    <property type="entry name" value="PITH"/>
    <property type="match status" value="1"/>
</dbReference>
<feature type="domain" description="PITH" evidence="2">
    <location>
        <begin position="1"/>
        <end position="174"/>
    </location>
</feature>
<protein>
    <recommendedName>
        <fullName evidence="2">PITH domain-containing protein</fullName>
    </recommendedName>
</protein>
<dbReference type="PANTHER" id="PTHR12175:SF5">
    <property type="entry name" value="OS03G0795500 PROTEIN"/>
    <property type="match status" value="1"/>
</dbReference>
<dbReference type="GO" id="GO:0005737">
    <property type="term" value="C:cytoplasm"/>
    <property type="evidence" value="ECO:0007669"/>
    <property type="project" value="UniProtKB-ARBA"/>
</dbReference>
<comment type="similarity">
    <text evidence="1">Belongs to the PITHD1 family.</text>
</comment>
<comment type="caution">
    <text evidence="3">The sequence shown here is derived from an EMBL/GenBank/DDBJ whole genome shotgun (WGS) entry which is preliminary data.</text>
</comment>
<dbReference type="InterPro" id="IPR008979">
    <property type="entry name" value="Galactose-bd-like_sf"/>
</dbReference>
<evidence type="ECO:0000313" key="3">
    <source>
        <dbReference type="EMBL" id="THG99051.1"/>
    </source>
</evidence>
<dbReference type="AlphaFoldDB" id="A0A4S4KKT4"/>